<dbReference type="InterPro" id="IPR013087">
    <property type="entry name" value="Znf_C2H2_type"/>
</dbReference>
<keyword evidence="3" id="KW-1185">Reference proteome</keyword>
<dbReference type="PANTHER" id="PTHR46664">
    <property type="entry name" value="ATM INTERACTOR"/>
    <property type="match status" value="1"/>
</dbReference>
<name>A0A183DVS9_9BILA</name>
<evidence type="ECO:0000313" key="4">
    <source>
        <dbReference type="WBParaSite" id="GPUH_0001283401-mRNA-1"/>
    </source>
</evidence>
<evidence type="ECO:0000313" key="3">
    <source>
        <dbReference type="Proteomes" id="UP000271098"/>
    </source>
</evidence>
<gene>
    <name evidence="2" type="ORF">GPUH_LOCUS12820</name>
</gene>
<dbReference type="GO" id="GO:0005634">
    <property type="term" value="C:nucleus"/>
    <property type="evidence" value="ECO:0007669"/>
    <property type="project" value="TreeGrafter"/>
</dbReference>
<proteinExistence type="predicted"/>
<dbReference type="AlphaFoldDB" id="A0A183DVS9"/>
<dbReference type="EMBL" id="UYRT01079634">
    <property type="protein sequence ID" value="VDN21097.1"/>
    <property type="molecule type" value="Genomic_DNA"/>
</dbReference>
<dbReference type="OrthoDB" id="5817791at2759"/>
<dbReference type="PANTHER" id="PTHR46664:SF1">
    <property type="entry name" value="ATM INTERACTOR"/>
    <property type="match status" value="1"/>
</dbReference>
<feature type="domain" description="C2H2-type" evidence="1">
    <location>
        <begin position="30"/>
        <end position="51"/>
    </location>
</feature>
<evidence type="ECO:0000313" key="2">
    <source>
        <dbReference type="EMBL" id="VDN21097.1"/>
    </source>
</evidence>
<dbReference type="GO" id="GO:0000981">
    <property type="term" value="F:DNA-binding transcription factor activity, RNA polymerase II-specific"/>
    <property type="evidence" value="ECO:0007669"/>
    <property type="project" value="TreeGrafter"/>
</dbReference>
<sequence length="266" mass="30492">MSVEQESAGKFTAIRLTENELKKGAGASFCEICSRTFANGNAYRFHRIKKHAIIGDERDLALFNCTPLSAGAERRYFCPASDCRYSSGRYFRAYKLLRQHFLKVHCEKQFSSRMPSAEKATQTSDGPVAACCHASSQTVQRSIPEFFPPVRRTHCRFRKCHLQYVDDIIFLFQIFHEQNDFHCQTRIASGVEFGTQISPEDVDSISVMQQQQQQQNAKTHDDFEFEDIWRHIETQTPAFTGNDVLTQTAIDFMDSASMTDWNLLIS</sequence>
<dbReference type="Proteomes" id="UP000271098">
    <property type="component" value="Unassembled WGS sequence"/>
</dbReference>
<evidence type="ECO:0000259" key="1">
    <source>
        <dbReference type="PROSITE" id="PS00028"/>
    </source>
</evidence>
<protein>
    <submittedName>
        <fullName evidence="4">C2H2-type domain-containing protein</fullName>
    </submittedName>
</protein>
<dbReference type="SMART" id="SM00355">
    <property type="entry name" value="ZnF_C2H2"/>
    <property type="match status" value="2"/>
</dbReference>
<accession>A0A183DVS9</accession>
<dbReference type="GO" id="GO:0045944">
    <property type="term" value="P:positive regulation of transcription by RNA polymerase II"/>
    <property type="evidence" value="ECO:0007669"/>
    <property type="project" value="InterPro"/>
</dbReference>
<organism evidence="4">
    <name type="scientific">Gongylonema pulchrum</name>
    <dbReference type="NCBI Taxonomy" id="637853"/>
    <lineage>
        <taxon>Eukaryota</taxon>
        <taxon>Metazoa</taxon>
        <taxon>Ecdysozoa</taxon>
        <taxon>Nematoda</taxon>
        <taxon>Chromadorea</taxon>
        <taxon>Rhabditida</taxon>
        <taxon>Spirurina</taxon>
        <taxon>Spiruromorpha</taxon>
        <taxon>Spiruroidea</taxon>
        <taxon>Gongylonematidae</taxon>
        <taxon>Gongylonema</taxon>
    </lineage>
</organism>
<reference evidence="2 3" key="2">
    <citation type="submission" date="2018-11" db="EMBL/GenBank/DDBJ databases">
        <authorList>
            <consortium name="Pathogen Informatics"/>
        </authorList>
    </citation>
    <scope>NUCLEOTIDE SEQUENCE [LARGE SCALE GENOMIC DNA]</scope>
</reference>
<dbReference type="InterPro" id="IPR055303">
    <property type="entry name" value="ATMIN"/>
</dbReference>
<dbReference type="PROSITE" id="PS00028">
    <property type="entry name" value="ZINC_FINGER_C2H2_1"/>
    <property type="match status" value="1"/>
</dbReference>
<dbReference type="GO" id="GO:0000976">
    <property type="term" value="F:transcription cis-regulatory region binding"/>
    <property type="evidence" value="ECO:0007669"/>
    <property type="project" value="InterPro"/>
</dbReference>
<dbReference type="WBParaSite" id="GPUH_0001283401-mRNA-1">
    <property type="protein sequence ID" value="GPUH_0001283401-mRNA-1"/>
    <property type="gene ID" value="GPUH_0001283401"/>
</dbReference>
<reference evidence="4" key="1">
    <citation type="submission" date="2016-06" db="UniProtKB">
        <authorList>
            <consortium name="WormBaseParasite"/>
        </authorList>
    </citation>
    <scope>IDENTIFICATION</scope>
</reference>